<dbReference type="GO" id="GO:0005886">
    <property type="term" value="C:plasma membrane"/>
    <property type="evidence" value="ECO:0007669"/>
    <property type="project" value="UniProtKB-SubCell"/>
</dbReference>
<name>A0A917IBS6_9HYPH</name>
<evidence type="ECO:0000256" key="9">
    <source>
        <dbReference type="RuleBase" id="RU364092"/>
    </source>
</evidence>
<dbReference type="Proteomes" id="UP000603912">
    <property type="component" value="Unassembled WGS sequence"/>
</dbReference>
<dbReference type="PANTHER" id="PTHR30071">
    <property type="entry name" value="HEME EXPORTER PROTEIN C"/>
    <property type="match status" value="1"/>
</dbReference>
<keyword evidence="6 9" id="KW-0201">Cytochrome c-type biogenesis</keyword>
<evidence type="ECO:0000256" key="5">
    <source>
        <dbReference type="ARBA" id="ARBA00022692"/>
    </source>
</evidence>
<dbReference type="EMBL" id="BMES01000003">
    <property type="protein sequence ID" value="GGH33082.1"/>
    <property type="molecule type" value="Genomic_DNA"/>
</dbReference>
<keyword evidence="5 9" id="KW-0812">Transmembrane</keyword>
<comment type="similarity">
    <text evidence="3 9">Belongs to the CcmC/CycZ/HelC family.</text>
</comment>
<evidence type="ECO:0000259" key="10">
    <source>
        <dbReference type="Pfam" id="PF01578"/>
    </source>
</evidence>
<protein>
    <recommendedName>
        <fullName evidence="4 9">Heme exporter protein C</fullName>
    </recommendedName>
    <alternativeName>
        <fullName evidence="9">Cytochrome c-type biogenesis protein</fullName>
    </alternativeName>
</protein>
<dbReference type="RefSeq" id="WP_188520088.1">
    <property type="nucleotide sequence ID" value="NZ_BMES01000003.1"/>
</dbReference>
<evidence type="ECO:0000256" key="8">
    <source>
        <dbReference type="ARBA" id="ARBA00023136"/>
    </source>
</evidence>
<keyword evidence="8 9" id="KW-0472">Membrane</keyword>
<sequence length="252" mass="27402">MLRYANPTLFLDLARRLIPAFAGLGALAIAVGLYLVFFVAPADYQQGETVKIMYVHVPAAWLGMACYSLMALSAVGTLVWRHPLADVSQKAAAPLGAAFTLLCLVTGSLWGKPMWGTWWVWDARLTSVLVLFLMYCGVMALWNAIEDPGRAGRAVAILTLVGSVNIPIVKFSVDWWNTLHQPASVFRMGGSTIDASMLWPLLIMAGGFTSAFVALHLAGMRNEILRRRVRTLGLLAAQREPEPAGAPALEHP</sequence>
<dbReference type="GO" id="GO:0017004">
    <property type="term" value="P:cytochrome complex assembly"/>
    <property type="evidence" value="ECO:0007669"/>
    <property type="project" value="UniProtKB-KW"/>
</dbReference>
<keyword evidence="12" id="KW-1185">Reference proteome</keyword>
<reference evidence="11" key="2">
    <citation type="submission" date="2020-09" db="EMBL/GenBank/DDBJ databases">
        <authorList>
            <person name="Sun Q."/>
            <person name="Zhou Y."/>
        </authorList>
    </citation>
    <scope>NUCLEOTIDE SEQUENCE</scope>
    <source>
        <strain evidence="11">CGMCC 1.12214</strain>
    </source>
</reference>
<reference evidence="11" key="1">
    <citation type="journal article" date="2014" name="Int. J. Syst. Evol. Microbiol.">
        <title>Complete genome sequence of Corynebacterium casei LMG S-19264T (=DSM 44701T), isolated from a smear-ripened cheese.</title>
        <authorList>
            <consortium name="US DOE Joint Genome Institute (JGI-PGF)"/>
            <person name="Walter F."/>
            <person name="Albersmeier A."/>
            <person name="Kalinowski J."/>
            <person name="Ruckert C."/>
        </authorList>
    </citation>
    <scope>NUCLEOTIDE SEQUENCE</scope>
    <source>
        <strain evidence="11">CGMCC 1.12214</strain>
    </source>
</reference>
<evidence type="ECO:0000313" key="12">
    <source>
        <dbReference type="Proteomes" id="UP000603912"/>
    </source>
</evidence>
<dbReference type="GO" id="GO:0015232">
    <property type="term" value="F:heme transmembrane transporter activity"/>
    <property type="evidence" value="ECO:0007669"/>
    <property type="project" value="InterPro"/>
</dbReference>
<comment type="caution">
    <text evidence="11">The sequence shown here is derived from an EMBL/GenBank/DDBJ whole genome shotgun (WGS) entry which is preliminary data.</text>
</comment>
<feature type="transmembrane region" description="Helical" evidence="9">
    <location>
        <begin position="21"/>
        <end position="40"/>
    </location>
</feature>
<dbReference type="InterPro" id="IPR002541">
    <property type="entry name" value="Cyt_c_assembly"/>
</dbReference>
<evidence type="ECO:0000256" key="6">
    <source>
        <dbReference type="ARBA" id="ARBA00022748"/>
    </source>
</evidence>
<evidence type="ECO:0000256" key="1">
    <source>
        <dbReference type="ARBA" id="ARBA00002442"/>
    </source>
</evidence>
<feature type="transmembrane region" description="Helical" evidence="9">
    <location>
        <begin position="197"/>
        <end position="218"/>
    </location>
</feature>
<keyword evidence="7 9" id="KW-1133">Transmembrane helix</keyword>
<accession>A0A917IBS6</accession>
<dbReference type="InterPro" id="IPR003557">
    <property type="entry name" value="Cyt_c_biogenesis_CcmC"/>
</dbReference>
<keyword evidence="9" id="KW-0997">Cell inner membrane</keyword>
<dbReference type="InterPro" id="IPR045062">
    <property type="entry name" value="Cyt_c_biogenesis_CcsA/CcmC"/>
</dbReference>
<evidence type="ECO:0000256" key="2">
    <source>
        <dbReference type="ARBA" id="ARBA00004141"/>
    </source>
</evidence>
<organism evidence="11 12">
    <name type="scientific">Alsobacter metallidurans</name>
    <dbReference type="NCBI Taxonomy" id="340221"/>
    <lineage>
        <taxon>Bacteria</taxon>
        <taxon>Pseudomonadati</taxon>
        <taxon>Pseudomonadota</taxon>
        <taxon>Alphaproteobacteria</taxon>
        <taxon>Hyphomicrobiales</taxon>
        <taxon>Alsobacteraceae</taxon>
        <taxon>Alsobacter</taxon>
    </lineage>
</organism>
<comment type="function">
    <text evidence="1 9">Required for the export of heme to the periplasm for the biogenesis of c-type cytochromes.</text>
</comment>
<evidence type="ECO:0000256" key="3">
    <source>
        <dbReference type="ARBA" id="ARBA00005840"/>
    </source>
</evidence>
<feature type="transmembrane region" description="Helical" evidence="9">
    <location>
        <begin position="60"/>
        <end position="80"/>
    </location>
</feature>
<feature type="domain" description="Cytochrome c assembly protein" evidence="10">
    <location>
        <begin position="24"/>
        <end position="180"/>
    </location>
</feature>
<dbReference type="Pfam" id="PF01578">
    <property type="entry name" value="Cytochrom_C_asm"/>
    <property type="match status" value="1"/>
</dbReference>
<keyword evidence="9" id="KW-1003">Cell membrane</keyword>
<comment type="subcellular location">
    <subcellularLocation>
        <location evidence="9">Cell inner membrane</location>
    </subcellularLocation>
    <subcellularLocation>
        <location evidence="2">Membrane</location>
        <topology evidence="2">Multi-pass membrane protein</topology>
    </subcellularLocation>
</comment>
<evidence type="ECO:0000313" key="11">
    <source>
        <dbReference type="EMBL" id="GGH33082.1"/>
    </source>
</evidence>
<gene>
    <name evidence="9 11" type="primary">ccmC</name>
    <name evidence="11" type="ORF">GCM10007036_45420</name>
</gene>
<feature type="transmembrane region" description="Helical" evidence="9">
    <location>
        <begin position="92"/>
        <end position="111"/>
    </location>
</feature>
<proteinExistence type="inferred from homology"/>
<evidence type="ECO:0000256" key="4">
    <source>
        <dbReference type="ARBA" id="ARBA00016463"/>
    </source>
</evidence>
<evidence type="ECO:0000256" key="7">
    <source>
        <dbReference type="ARBA" id="ARBA00022989"/>
    </source>
</evidence>
<dbReference type="PANTHER" id="PTHR30071:SF1">
    <property type="entry name" value="CYTOCHROME B_B6 PROTEIN-RELATED"/>
    <property type="match status" value="1"/>
</dbReference>
<feature type="transmembrane region" description="Helical" evidence="9">
    <location>
        <begin position="154"/>
        <end position="177"/>
    </location>
</feature>
<feature type="transmembrane region" description="Helical" evidence="9">
    <location>
        <begin position="123"/>
        <end position="142"/>
    </location>
</feature>
<dbReference type="NCBIfam" id="TIGR01191">
    <property type="entry name" value="ccmC"/>
    <property type="match status" value="1"/>
</dbReference>
<dbReference type="AlphaFoldDB" id="A0A917IBS6"/>
<dbReference type="PRINTS" id="PR01386">
    <property type="entry name" value="CCMCBIOGNSIS"/>
</dbReference>
<dbReference type="GO" id="GO:0020037">
    <property type="term" value="F:heme binding"/>
    <property type="evidence" value="ECO:0007669"/>
    <property type="project" value="InterPro"/>
</dbReference>
<keyword evidence="9" id="KW-0813">Transport</keyword>